<name>A0A955I951_9BACT</name>
<accession>A0A955I951</accession>
<feature type="non-terminal residue" evidence="3">
    <location>
        <position position="1"/>
    </location>
</feature>
<evidence type="ECO:0000256" key="1">
    <source>
        <dbReference type="SAM" id="Phobius"/>
    </source>
</evidence>
<reference evidence="3" key="2">
    <citation type="journal article" date="2021" name="Microbiome">
        <title>Successional dynamics and alternative stable states in a saline activated sludge microbial community over 9 years.</title>
        <authorList>
            <person name="Wang Y."/>
            <person name="Ye J."/>
            <person name="Ju F."/>
            <person name="Liu L."/>
            <person name="Boyd J.A."/>
            <person name="Deng Y."/>
            <person name="Parks D.H."/>
            <person name="Jiang X."/>
            <person name="Yin X."/>
            <person name="Woodcroft B.J."/>
            <person name="Tyson G.W."/>
            <person name="Hugenholtz P."/>
            <person name="Polz M.F."/>
            <person name="Zhang T."/>
        </authorList>
    </citation>
    <scope>NUCLEOTIDE SEQUENCE</scope>
    <source>
        <strain evidence="3">HKST-UBA13</strain>
    </source>
</reference>
<keyword evidence="1" id="KW-0472">Membrane</keyword>
<protein>
    <recommendedName>
        <fullName evidence="2">Transglutaminase-like domain-containing protein</fullName>
    </recommendedName>
</protein>
<sequence length="453" mass="51420">IPGYPSDYVFEDNRISEKVYTKLIIPDSFSAINFSSPEQIVTDDGENRIIDIPQQDLLGKSVWIQLGTKQYFTFEINQTIPKTNSVPFAINTFSLPIPRDVASGPITQKVYYQKISPEPYSIYEDQDGNLIAQFRSSASQEEYIHIKGYAELEQDPNFDLTNAGKLEDIPEEFNRYLEPGNYWEVDNETIMQTADTISDSDDVNQIIQDTYNFVINRIDYSFVKKYGLNERKGALATLNGGAAVCMEYSDLFITLLRAQGVPARAAFGFGYGAADYESRSENRINHQWAEVYIPAQDTWINVDTTWGDFGGNLIGGDLNHFYSHVASIDPETPSTSELSYFGTLESIPERDMHIDIISSLPEDNSSKTQQELISSFKKPEGFDALKYLVGQQSRIIDNGINSFLYTNFSIDLKSISFFAKLTLCCFSPILLILIVFIYRKKLHDRQRKNKISV</sequence>
<dbReference type="Proteomes" id="UP000775877">
    <property type="component" value="Unassembled WGS sequence"/>
</dbReference>
<feature type="domain" description="Transglutaminase-like" evidence="2">
    <location>
        <begin position="237"/>
        <end position="306"/>
    </location>
</feature>
<keyword evidence="1" id="KW-1133">Transmembrane helix</keyword>
<proteinExistence type="predicted"/>
<dbReference type="PANTHER" id="PTHR33490">
    <property type="entry name" value="BLR5614 PROTEIN-RELATED"/>
    <property type="match status" value="1"/>
</dbReference>
<dbReference type="SMART" id="SM00460">
    <property type="entry name" value="TGc"/>
    <property type="match status" value="1"/>
</dbReference>
<evidence type="ECO:0000259" key="2">
    <source>
        <dbReference type="SMART" id="SM00460"/>
    </source>
</evidence>
<comment type="caution">
    <text evidence="3">The sequence shown here is derived from an EMBL/GenBank/DDBJ whole genome shotgun (WGS) entry which is preliminary data.</text>
</comment>
<keyword evidence="1" id="KW-0812">Transmembrane</keyword>
<reference evidence="3" key="1">
    <citation type="submission" date="2020-04" db="EMBL/GenBank/DDBJ databases">
        <authorList>
            <person name="Zhang T."/>
        </authorList>
    </citation>
    <scope>NUCLEOTIDE SEQUENCE</scope>
    <source>
        <strain evidence="3">HKST-UBA13</strain>
    </source>
</reference>
<dbReference type="PANTHER" id="PTHR33490:SF6">
    <property type="entry name" value="SLL1049 PROTEIN"/>
    <property type="match status" value="1"/>
</dbReference>
<dbReference type="SUPFAM" id="SSF54001">
    <property type="entry name" value="Cysteine proteinases"/>
    <property type="match status" value="1"/>
</dbReference>
<dbReference type="InterPro" id="IPR038765">
    <property type="entry name" value="Papain-like_cys_pep_sf"/>
</dbReference>
<dbReference type="Pfam" id="PF01841">
    <property type="entry name" value="Transglut_core"/>
    <property type="match status" value="1"/>
</dbReference>
<dbReference type="AlphaFoldDB" id="A0A955I951"/>
<evidence type="ECO:0000313" key="3">
    <source>
        <dbReference type="EMBL" id="MCA9381180.1"/>
    </source>
</evidence>
<gene>
    <name evidence="3" type="ORF">KC678_02855</name>
</gene>
<dbReference type="InterPro" id="IPR002931">
    <property type="entry name" value="Transglutaminase-like"/>
</dbReference>
<dbReference type="Gene3D" id="3.10.620.30">
    <property type="match status" value="1"/>
</dbReference>
<organism evidence="3 4">
    <name type="scientific">Candidatus Dojkabacteria bacterium</name>
    <dbReference type="NCBI Taxonomy" id="2099670"/>
    <lineage>
        <taxon>Bacteria</taxon>
        <taxon>Candidatus Dojkabacteria</taxon>
    </lineage>
</organism>
<evidence type="ECO:0000313" key="4">
    <source>
        <dbReference type="Proteomes" id="UP000775877"/>
    </source>
</evidence>
<feature type="transmembrane region" description="Helical" evidence="1">
    <location>
        <begin position="417"/>
        <end position="438"/>
    </location>
</feature>
<dbReference type="EMBL" id="JAGQLJ010000058">
    <property type="protein sequence ID" value="MCA9381180.1"/>
    <property type="molecule type" value="Genomic_DNA"/>
</dbReference>